<feature type="compositionally biased region" description="Polar residues" evidence="1">
    <location>
        <begin position="59"/>
        <end position="72"/>
    </location>
</feature>
<feature type="region of interest" description="Disordered" evidence="1">
    <location>
        <begin position="648"/>
        <end position="707"/>
    </location>
</feature>
<organism evidence="3 4">
    <name type="scientific">Plasmopara halstedii</name>
    <name type="common">Downy mildew of sunflower</name>
    <dbReference type="NCBI Taxonomy" id="4781"/>
    <lineage>
        <taxon>Eukaryota</taxon>
        <taxon>Sar</taxon>
        <taxon>Stramenopiles</taxon>
        <taxon>Oomycota</taxon>
        <taxon>Peronosporomycetes</taxon>
        <taxon>Peronosporales</taxon>
        <taxon>Peronosporaceae</taxon>
        <taxon>Plasmopara</taxon>
    </lineage>
</organism>
<feature type="domain" description="PTM/DIR17-like Tudor" evidence="2">
    <location>
        <begin position="196"/>
        <end position="244"/>
    </location>
</feature>
<dbReference type="OrthoDB" id="168165at2759"/>
<reference evidence="4" key="1">
    <citation type="submission" date="2014-09" db="EMBL/GenBank/DDBJ databases">
        <authorList>
            <person name="Sharma Rahul"/>
            <person name="Thines Marco"/>
        </authorList>
    </citation>
    <scope>NUCLEOTIDE SEQUENCE [LARGE SCALE GENOMIC DNA]</scope>
</reference>
<dbReference type="RefSeq" id="XP_024572687.1">
    <property type="nucleotide sequence ID" value="XM_024719479.1"/>
</dbReference>
<dbReference type="InterPro" id="IPR047365">
    <property type="entry name" value="Tudor_AtPTM-like"/>
</dbReference>
<feature type="compositionally biased region" description="Polar residues" evidence="1">
    <location>
        <begin position="22"/>
        <end position="39"/>
    </location>
</feature>
<evidence type="ECO:0000256" key="1">
    <source>
        <dbReference type="SAM" id="MobiDB-lite"/>
    </source>
</evidence>
<dbReference type="PANTHER" id="PTHR37384">
    <property type="entry name" value="OS01G0835600 PROTEIN"/>
    <property type="match status" value="1"/>
</dbReference>
<name>A0A0P1A7Q3_PLAHL</name>
<evidence type="ECO:0000313" key="4">
    <source>
        <dbReference type="Proteomes" id="UP000054928"/>
    </source>
</evidence>
<feature type="compositionally biased region" description="Polar residues" evidence="1">
    <location>
        <begin position="666"/>
        <end position="682"/>
    </location>
</feature>
<keyword evidence="4" id="KW-1185">Reference proteome</keyword>
<feature type="compositionally biased region" description="Basic and acidic residues" evidence="1">
    <location>
        <begin position="691"/>
        <end position="707"/>
    </location>
</feature>
<dbReference type="PANTHER" id="PTHR37384:SF1">
    <property type="entry name" value="OS01G0835600 PROTEIN"/>
    <property type="match status" value="1"/>
</dbReference>
<accession>A0A0P1A7Q3</accession>
<sequence>MSNDFDPRSSRRCKNDNVWLHDSQNQNAMDSGDSSCTTGRQDEAIGARDEAIGARDVHPSSTESQRGVSSAASMHMMANETSSTSKSNQILPSLSSHSAALHDQQCSRSNSSSTLIPLVKLQEPSKQSGASNQNLLHPIRRQREEENTLIPDQNSTDNEYKQVEDKVLSASSVPESEKDVRIMFHGRKIYAHDLIGLRVAKTFPGYGRFLGQVVKFDTATSLYTVVYADGAAEDLTIDDTLEILIQDEIERADPTQPLPDISLFQRESEKESYPVTSYTNDLMMAPLCRGLIQVSDREAQFVISLFENHALPSLVRQGWRVQTNNSGLGDTCFVSSTGERFLSPLDVVAHIASNNELLQTCFPSNVHSAILSLLPHKDAVSSNTFAETQNIYKTSGNASRKRMAFDLPLSSTKPSDCKRTRQAQEGTFVGAELMHERMGRSSDYTSYRGGDRNSQKQVSYGSHFSDNMNISEACKQTHPELQGYRSVSKHGLNGLNLNNSASHQWSGVTLKPSSENITSYARSFEDSSGWCERNDVYVSDRQLETHFITHNQVEGRYMHHPSAREPVTVMNRRHLSGRFYQDSTNIGSSVQGSSDLAYPQYSTMQAKVGEFRRTSSVSRSLREIASFTSPSDSHGSNAAFSMVDVDRLSKSRSGSTDADLERGRSSRQTDSQQVYLQHQSMQQHRHTRRSHGSEIHYNSDRGRDAQK</sequence>
<protein>
    <recommendedName>
        <fullName evidence="2">PTM/DIR17-like Tudor domain-containing protein</fullName>
    </recommendedName>
</protein>
<dbReference type="CDD" id="cd20401">
    <property type="entry name" value="Tudor_AtPTM-like"/>
    <property type="match status" value="1"/>
</dbReference>
<evidence type="ECO:0000313" key="3">
    <source>
        <dbReference type="EMBL" id="CEG36318.1"/>
    </source>
</evidence>
<feature type="compositionally biased region" description="Polar residues" evidence="1">
    <location>
        <begin position="124"/>
        <end position="135"/>
    </location>
</feature>
<feature type="region of interest" description="Disordered" evidence="1">
    <location>
        <begin position="442"/>
        <end position="461"/>
    </location>
</feature>
<dbReference type="AlphaFoldDB" id="A0A0P1A7Q3"/>
<dbReference type="Pfam" id="PF21743">
    <property type="entry name" value="PTM_DIR17_Tudor"/>
    <property type="match status" value="1"/>
</dbReference>
<feature type="region of interest" description="Disordered" evidence="1">
    <location>
        <begin position="1"/>
        <end position="72"/>
    </location>
</feature>
<proteinExistence type="predicted"/>
<feature type="compositionally biased region" description="Basic and acidic residues" evidence="1">
    <location>
        <begin position="40"/>
        <end position="58"/>
    </location>
</feature>
<dbReference type="OMA" id="ACFPANV"/>
<dbReference type="Proteomes" id="UP000054928">
    <property type="component" value="Unassembled WGS sequence"/>
</dbReference>
<dbReference type="GeneID" id="36397286"/>
<evidence type="ECO:0000259" key="2">
    <source>
        <dbReference type="Pfam" id="PF21743"/>
    </source>
</evidence>
<feature type="compositionally biased region" description="Basic and acidic residues" evidence="1">
    <location>
        <begin position="1"/>
        <end position="15"/>
    </location>
</feature>
<dbReference type="EMBL" id="CCYD01000184">
    <property type="protein sequence ID" value="CEG36318.1"/>
    <property type="molecule type" value="Genomic_DNA"/>
</dbReference>
<feature type="region of interest" description="Disordered" evidence="1">
    <location>
        <begin position="121"/>
        <end position="160"/>
    </location>
</feature>